<organism evidence="5 6">
    <name type="scientific">Actinacidiphila acididurans</name>
    <dbReference type="NCBI Taxonomy" id="2784346"/>
    <lineage>
        <taxon>Bacteria</taxon>
        <taxon>Bacillati</taxon>
        <taxon>Actinomycetota</taxon>
        <taxon>Actinomycetes</taxon>
        <taxon>Kitasatosporales</taxon>
        <taxon>Streptomycetaceae</taxon>
        <taxon>Actinacidiphila</taxon>
    </lineage>
</organism>
<dbReference type="Gene3D" id="3.40.50.300">
    <property type="entry name" value="P-loop containing nucleotide triphosphate hydrolases"/>
    <property type="match status" value="1"/>
</dbReference>
<dbReference type="InterPro" id="IPR011990">
    <property type="entry name" value="TPR-like_helical_dom_sf"/>
</dbReference>
<dbReference type="CDD" id="cd06170">
    <property type="entry name" value="LuxR_C_like"/>
    <property type="match status" value="1"/>
</dbReference>
<evidence type="ECO:0000256" key="1">
    <source>
        <dbReference type="ARBA" id="ARBA00022741"/>
    </source>
</evidence>
<accession>A0ABS2TLE1</accession>
<dbReference type="EMBL" id="JADKYB010000003">
    <property type="protein sequence ID" value="MBM9504150.1"/>
    <property type="molecule type" value="Genomic_DNA"/>
</dbReference>
<dbReference type="PROSITE" id="PS50043">
    <property type="entry name" value="HTH_LUXR_2"/>
    <property type="match status" value="1"/>
</dbReference>
<proteinExistence type="predicted"/>
<dbReference type="SUPFAM" id="SSF46894">
    <property type="entry name" value="C-terminal effector domain of the bipartite response regulators"/>
    <property type="match status" value="1"/>
</dbReference>
<sequence length="1135" mass="119103">MAGPSDSSVLVGREEHVALLVDAFERARGGEPRIVLVGGDAGIGKTRLVQELGTVAMGRGAVVAVGECVAAGAQRLPFAPFTTVLRSLRRQLPAEVAAAVGGREDMLAALVPEPSEVRPPVPEPDGASRLFELTARALEQLGGERPLVLVLEDLHWADESTLSLLAYLCRPQRTGQLTLVGTYRTGDLVAGHPLLPVVSELRRLPTVTDVVLPGLTRDEVRQQVAAILSAEPSPPLVDAIHRRSQGNPFYVAELARTQDVDESVRGLLSARLRALPATARQVARLIAESGTDVEYPLLRAVAGLPESELNEALRAAVAGGILLLAPDPDRPGHRFRHALVRDAVGDEILPGERALLNQRYARALEADPSLVRPDERATRLAGHWFAADDVSKALPTGLRAAADAHHRHAHAEQLQMLERVLRLWDRAPEQVRTGLRPPDAASFRHLRPAAAGVADSAGGASGPDGATAVATRTSEATGPTSTTLGLDGTARAGETGASSEVPGPDRATNPATAAPTTDATDPADTDRTDRTGGADTADGVSNPGGATGAATADRTADATLPPRTTVTPDPARTTEPPELDEAPLTRLDVVAEAALAARLSVNRERALALTEEGVSTAEASGDRAAAAWFWVQRSLLVQDLALGDGLRELDRAQERVRGLAPSAVHAVVLAEASEWGARHQPGPDTVEAAERAVRYAEEAGAREVALDARIARGRLKAATAGYQEGLAELSALRGIAEETGSAALLGRVGLALPSALEGAGRSAEAVAAAEEAARLCRARGLVDAEARVRCDQSLSLYSLGRWPQSLEAIDEAAASARSRTAHGLAAVRRAQIALVQGELAAARKHVSRAREQFGGHDPQPWLLVHPAEVAMRVAACDGDIDAARAEFRRIAALGLSPGTERYALPMLCTAAAVEGDVRESRGADADGRQILAAIRGHAVGMGHAIPVWRAHRLWLDAELARAAGNPVLDPWARAASAFAGLERPYELASVRGRWAAALLDRGRTRAGTALLRQAHTAATDLGAVLLAARLADLATARGIALRPARREPAPARNGSRPLRPPRSPAATGADGLTAREREVLRLVAVGHSNRQIGEDLGISPKTAGLHVSSVLAKLGVTSRTEAAALASRLALFRDI</sequence>
<dbReference type="Gene3D" id="1.10.10.10">
    <property type="entry name" value="Winged helix-like DNA-binding domain superfamily/Winged helix DNA-binding domain"/>
    <property type="match status" value="1"/>
</dbReference>
<dbReference type="PANTHER" id="PTHR16305:SF35">
    <property type="entry name" value="TRANSCRIPTIONAL ACTIVATOR DOMAIN"/>
    <property type="match status" value="1"/>
</dbReference>
<feature type="region of interest" description="Disordered" evidence="3">
    <location>
        <begin position="1044"/>
        <end position="1071"/>
    </location>
</feature>
<dbReference type="Pfam" id="PF13191">
    <property type="entry name" value="AAA_16"/>
    <property type="match status" value="1"/>
</dbReference>
<feature type="compositionally biased region" description="Low complexity" evidence="3">
    <location>
        <begin position="548"/>
        <end position="559"/>
    </location>
</feature>
<dbReference type="InterPro" id="IPR041664">
    <property type="entry name" value="AAA_16"/>
</dbReference>
<comment type="caution">
    <text evidence="5">The sequence shown here is derived from an EMBL/GenBank/DDBJ whole genome shotgun (WGS) entry which is preliminary data.</text>
</comment>
<evidence type="ECO:0000313" key="5">
    <source>
        <dbReference type="EMBL" id="MBM9504150.1"/>
    </source>
</evidence>
<dbReference type="Proteomes" id="UP000749040">
    <property type="component" value="Unassembled WGS sequence"/>
</dbReference>
<dbReference type="PRINTS" id="PR00038">
    <property type="entry name" value="HTHLUXR"/>
</dbReference>
<dbReference type="InterPro" id="IPR000792">
    <property type="entry name" value="Tscrpt_reg_LuxR_C"/>
</dbReference>
<dbReference type="RefSeq" id="WP_205356031.1">
    <property type="nucleotide sequence ID" value="NZ_JADKYB010000003.1"/>
</dbReference>
<gene>
    <name evidence="5" type="ORF">ITX44_06295</name>
</gene>
<feature type="domain" description="HTH luxR-type" evidence="4">
    <location>
        <begin position="1065"/>
        <end position="1130"/>
    </location>
</feature>
<dbReference type="SMART" id="SM00421">
    <property type="entry name" value="HTH_LUXR"/>
    <property type="match status" value="1"/>
</dbReference>
<evidence type="ECO:0000256" key="3">
    <source>
        <dbReference type="SAM" id="MobiDB-lite"/>
    </source>
</evidence>
<dbReference type="Pfam" id="PF00196">
    <property type="entry name" value="GerE"/>
    <property type="match status" value="1"/>
</dbReference>
<feature type="compositionally biased region" description="Low complexity" evidence="3">
    <location>
        <begin position="505"/>
        <end position="522"/>
    </location>
</feature>
<dbReference type="InterPro" id="IPR036388">
    <property type="entry name" value="WH-like_DNA-bd_sf"/>
</dbReference>
<name>A0ABS2TLE1_9ACTN</name>
<evidence type="ECO:0000256" key="2">
    <source>
        <dbReference type="ARBA" id="ARBA00022840"/>
    </source>
</evidence>
<evidence type="ECO:0000259" key="4">
    <source>
        <dbReference type="PROSITE" id="PS50043"/>
    </source>
</evidence>
<feature type="compositionally biased region" description="Polar residues" evidence="3">
    <location>
        <begin position="470"/>
        <end position="484"/>
    </location>
</feature>
<keyword evidence="1" id="KW-0547">Nucleotide-binding</keyword>
<keyword evidence="6" id="KW-1185">Reference proteome</keyword>
<dbReference type="SUPFAM" id="SSF48452">
    <property type="entry name" value="TPR-like"/>
    <property type="match status" value="1"/>
</dbReference>
<keyword evidence="2" id="KW-0067">ATP-binding</keyword>
<dbReference type="PANTHER" id="PTHR16305">
    <property type="entry name" value="TESTICULAR SOLUBLE ADENYLYL CYCLASE"/>
    <property type="match status" value="1"/>
</dbReference>
<reference evidence="5 6" key="1">
    <citation type="submission" date="2021-01" db="EMBL/GenBank/DDBJ databases">
        <title>Streptomyces acididurans sp. nov., isolated from a peat swamp forest soil.</title>
        <authorList>
            <person name="Chantavorakit T."/>
            <person name="Duangmal K."/>
        </authorList>
    </citation>
    <scope>NUCLEOTIDE SEQUENCE [LARGE SCALE GENOMIC DNA]</scope>
    <source>
        <strain evidence="5 6">KK5PA1</strain>
    </source>
</reference>
<dbReference type="InterPro" id="IPR027417">
    <property type="entry name" value="P-loop_NTPase"/>
</dbReference>
<protein>
    <submittedName>
        <fullName evidence="5">AAA family ATPase</fullName>
    </submittedName>
</protein>
<feature type="compositionally biased region" description="Low complexity" evidence="3">
    <location>
        <begin position="453"/>
        <end position="468"/>
    </location>
</feature>
<feature type="region of interest" description="Disordered" evidence="3">
    <location>
        <begin position="453"/>
        <end position="584"/>
    </location>
</feature>
<evidence type="ECO:0000313" key="6">
    <source>
        <dbReference type="Proteomes" id="UP000749040"/>
    </source>
</evidence>
<dbReference type="SUPFAM" id="SSF52540">
    <property type="entry name" value="P-loop containing nucleoside triphosphate hydrolases"/>
    <property type="match status" value="1"/>
</dbReference>
<dbReference type="InterPro" id="IPR016032">
    <property type="entry name" value="Sig_transdc_resp-reg_C-effctor"/>
</dbReference>